<feature type="domain" description="SbsA Ig-like" evidence="3">
    <location>
        <begin position="34"/>
        <end position="136"/>
    </location>
</feature>
<feature type="chain" id="PRO_5020269724" evidence="2">
    <location>
        <begin position="24"/>
        <end position="534"/>
    </location>
</feature>
<dbReference type="RefSeq" id="WP_133712962.1">
    <property type="nucleotide sequence ID" value="NZ_SOAG01000019.1"/>
</dbReference>
<evidence type="ECO:0000259" key="3">
    <source>
        <dbReference type="Pfam" id="PF13205"/>
    </source>
</evidence>
<keyword evidence="5" id="KW-1185">Reference proteome</keyword>
<proteinExistence type="predicted"/>
<comment type="caution">
    <text evidence="4">The sequence shown here is derived from an EMBL/GenBank/DDBJ whole genome shotgun (WGS) entry which is preliminary data.</text>
</comment>
<keyword evidence="1 2" id="KW-0732">Signal</keyword>
<name>A0A4R7F095_9FLAO</name>
<protein>
    <submittedName>
        <fullName evidence="4">Ig-like domain-containing protein</fullName>
    </submittedName>
</protein>
<accession>A0A4R7F095</accession>
<dbReference type="Pfam" id="PF13205">
    <property type="entry name" value="Big_5"/>
    <property type="match status" value="1"/>
</dbReference>
<dbReference type="InterPro" id="IPR032812">
    <property type="entry name" value="SbsA_Ig"/>
</dbReference>
<dbReference type="Proteomes" id="UP000295215">
    <property type="component" value="Unassembled WGS sequence"/>
</dbReference>
<evidence type="ECO:0000313" key="4">
    <source>
        <dbReference type="EMBL" id="TDS56573.1"/>
    </source>
</evidence>
<evidence type="ECO:0000313" key="5">
    <source>
        <dbReference type="Proteomes" id="UP000295215"/>
    </source>
</evidence>
<sequence length="534" mass="61896">MTKFRIYFTVCFIICCATLTNCAKRGFISGGPLDTLPPVVLKSNPKNYSTHFDKQEILIDFDEFIKLKNVNQNLIISPPMENTPDISPMGNAKKTMAVKIKDTLKENTTYSFNFGDAIIDNNEGNPLKQFKYVFSTGSYIDSLTLSGTIKSAHQLKTDNFVNVMLYDAKTFQDSTVYRDKPLYITNTLDSLTTFTLENLKEGTYYLIAMKDKNNDYKFSPQQDKIAFIKDSITIPTEQQFELVLFKSDEKFEANRPSQISENKWYVPYIGNPEGAEITVRKNDSLIRNTYSYLQQKDSLQLWFPRITADSLLIDIKKDDFEKTFSVRPRAKMKLVDTLSVSGKGSSLDFISDFSISTTTPISKIQSEFIRILNKDSVEISFETENIVLEQKINFKFKKEEEESYQIQMLPGALIDFFDKQNDTLQYNLKTGNYTDYGNLTLNLSGIKRFPIIVELLDEQEKVISTRYSENQTKLEFTLLPPRKYLIRIIYDDNENGKWDTGYYWEKRQPEETFYFPEAIDVRANWDLTQEVQLE</sequence>
<organism evidence="4 5">
    <name type="scientific">Myroides indicus</name>
    <dbReference type="NCBI Taxonomy" id="1323422"/>
    <lineage>
        <taxon>Bacteria</taxon>
        <taxon>Pseudomonadati</taxon>
        <taxon>Bacteroidota</taxon>
        <taxon>Flavobacteriia</taxon>
        <taxon>Flavobacteriales</taxon>
        <taxon>Flavobacteriaceae</taxon>
        <taxon>Myroides</taxon>
    </lineage>
</organism>
<feature type="signal peptide" evidence="2">
    <location>
        <begin position="1"/>
        <end position="23"/>
    </location>
</feature>
<dbReference type="OrthoDB" id="9809989at2"/>
<gene>
    <name evidence="4" type="ORF">C8P70_1199</name>
</gene>
<dbReference type="EMBL" id="SOAG01000019">
    <property type="protein sequence ID" value="TDS56573.1"/>
    <property type="molecule type" value="Genomic_DNA"/>
</dbReference>
<reference evidence="4 5" key="1">
    <citation type="submission" date="2019-03" db="EMBL/GenBank/DDBJ databases">
        <title>Genomic Encyclopedia of Archaeal and Bacterial Type Strains, Phase II (KMG-II): from individual species to whole genera.</title>
        <authorList>
            <person name="Goeker M."/>
        </authorList>
    </citation>
    <scope>NUCLEOTIDE SEQUENCE [LARGE SCALE GENOMIC DNA]</scope>
    <source>
        <strain evidence="4 5">DSM 28213</strain>
    </source>
</reference>
<evidence type="ECO:0000256" key="1">
    <source>
        <dbReference type="ARBA" id="ARBA00022729"/>
    </source>
</evidence>
<evidence type="ECO:0000256" key="2">
    <source>
        <dbReference type="SAM" id="SignalP"/>
    </source>
</evidence>
<dbReference type="AlphaFoldDB" id="A0A4R7F095"/>